<organism evidence="1 2">
    <name type="scientific">Bauhinia variegata</name>
    <name type="common">Purple orchid tree</name>
    <name type="synonym">Phanera variegata</name>
    <dbReference type="NCBI Taxonomy" id="167791"/>
    <lineage>
        <taxon>Eukaryota</taxon>
        <taxon>Viridiplantae</taxon>
        <taxon>Streptophyta</taxon>
        <taxon>Embryophyta</taxon>
        <taxon>Tracheophyta</taxon>
        <taxon>Spermatophyta</taxon>
        <taxon>Magnoliopsida</taxon>
        <taxon>eudicotyledons</taxon>
        <taxon>Gunneridae</taxon>
        <taxon>Pentapetalae</taxon>
        <taxon>rosids</taxon>
        <taxon>fabids</taxon>
        <taxon>Fabales</taxon>
        <taxon>Fabaceae</taxon>
        <taxon>Cercidoideae</taxon>
        <taxon>Cercideae</taxon>
        <taxon>Bauhiniinae</taxon>
        <taxon>Bauhinia</taxon>
    </lineage>
</organism>
<evidence type="ECO:0000313" key="1">
    <source>
        <dbReference type="EMBL" id="KAI4297732.1"/>
    </source>
</evidence>
<keyword evidence="2" id="KW-1185">Reference proteome</keyword>
<proteinExistence type="predicted"/>
<gene>
    <name evidence="1" type="ORF">L6164_037604</name>
</gene>
<dbReference type="Proteomes" id="UP000828941">
    <property type="component" value="Chromosome 14"/>
</dbReference>
<comment type="caution">
    <text evidence="1">The sequence shown here is derived from an EMBL/GenBank/DDBJ whole genome shotgun (WGS) entry which is preliminary data.</text>
</comment>
<name>A0ACB9KLA5_BAUVA</name>
<protein>
    <submittedName>
        <fullName evidence="1">Uncharacterized protein</fullName>
    </submittedName>
</protein>
<accession>A0ACB9KLA5</accession>
<evidence type="ECO:0000313" key="2">
    <source>
        <dbReference type="Proteomes" id="UP000828941"/>
    </source>
</evidence>
<reference evidence="1 2" key="1">
    <citation type="journal article" date="2022" name="DNA Res.">
        <title>Chromosomal-level genome assembly of the orchid tree Bauhinia variegata (Leguminosae; Cercidoideae) supports the allotetraploid origin hypothesis of Bauhinia.</title>
        <authorList>
            <person name="Zhong Y."/>
            <person name="Chen Y."/>
            <person name="Zheng D."/>
            <person name="Pang J."/>
            <person name="Liu Y."/>
            <person name="Luo S."/>
            <person name="Meng S."/>
            <person name="Qian L."/>
            <person name="Wei D."/>
            <person name="Dai S."/>
            <person name="Zhou R."/>
        </authorList>
    </citation>
    <scope>NUCLEOTIDE SEQUENCE [LARGE SCALE GENOMIC DNA]</scope>
    <source>
        <strain evidence="1">BV-YZ2020</strain>
    </source>
</reference>
<dbReference type="EMBL" id="CM039439">
    <property type="protein sequence ID" value="KAI4297732.1"/>
    <property type="molecule type" value="Genomic_DNA"/>
</dbReference>
<sequence length="757" mass="83615">MGNETDHLALLKFKESISKDPSGIFASWNSSSHFCNWQGITCGSRHQRVTVLNLQDHGLHGFISPHLGNLSFLRILNLQKNSFNGNIPQELGRLFRLQQLILYSNTLEGEIPTNLTSCYELRNLDLYDNKLIGKIPTKISSLLKLESLSIEANNLTGQIPSSIGNLSSLSSLSMAQNNLEGNLPEEIGFLKKLTFLWVYSNKLSGSLPSSLYNLSSLRVLSFPVNQFNGSFPANMFLALPNLSSLLIGENQISGPIPTSISNASVLSRLDITNNQLVGQVPSLENLQELSLLDLSGNYLGDDSIKSWEFLYSLINSSKLFLLDVGYNNFGAALPNSIANLSTQLSNLYFGGNKISGQIPATLGNLINLVILAMESNHLTGIIPTAFGNLQELRVLNLAGNKLSGLRNLDLSENNLSGSILPALQNISALEYLNISFNMLDGEVPTKGMFKNASAIVVTGNHGLCGGIQELKLPLCPIDVKKQSKQLGFRLKVVITCVVVLLFLFFSVLAIYSMRKRNRKKNWKSYSSLPRIDSLQMVSYQSLYTATDGFSANNLIGSGSFGSVYKGMLEFEQELVAIKVLNLQRKGADRSFIAECNALRNIRHRNLVKILTCCSSIDYKGQEFKALVYKYMKNGSLESWLHQEKITEKKRILDLGQRLNVVIDIAAGLHYLHIECEQSIVHCDLKPSNILLNDHMVAHISDFGLARLLSTVNGIPDKHTNTIAIKGTLGYAPPEHGMGFEVSTRVTCIVLEFLCWSY</sequence>